<comment type="function">
    <text evidence="1">Involved in mRNA export coupled transcription activation by association with both the TREX-2 and the SAGA complexes. At the promoters, SAGA is required for recruitment of the basal transcription machinery. It influences RNA polymerase II transcriptional activity through different activities such as TBP interaction and promoter selectivity, interaction with transcription activators, and chromatin modification through histone acetylation and deubiquitination. Within the SAGA complex, participates to a subcomplex required for deubiquitination of H2B and for the maintenance of steady-state H3 methylation levels. The TREX-2 complex functions in docking export-competent ribonucleoprotein particles (mRNPs) to the nuclear entrance of the nuclear pore complex (nuclear basket). TREX-2 participates in mRNA export and accurate chromatin positioning in the nucleus by tethering genes to the nuclear periphery. May also be involved in cytoplasmic mRNA decay by interaction with components of P-bodies.</text>
</comment>
<proteinExistence type="inferred from homology"/>
<accession>A0A1Y2FMU8</accession>
<keyword evidence="1" id="KW-0156">Chromatin regulator</keyword>
<reference evidence="2 3" key="1">
    <citation type="submission" date="2016-07" db="EMBL/GenBank/DDBJ databases">
        <title>Pervasive Adenine N6-methylation of Active Genes in Fungi.</title>
        <authorList>
            <consortium name="DOE Joint Genome Institute"/>
            <person name="Mondo S.J."/>
            <person name="Dannebaum R.O."/>
            <person name="Kuo R.C."/>
            <person name="Labutti K."/>
            <person name="Haridas S."/>
            <person name="Kuo A."/>
            <person name="Salamov A."/>
            <person name="Ahrendt S.R."/>
            <person name="Lipzen A."/>
            <person name="Sullivan W."/>
            <person name="Andreopoulos W.B."/>
            <person name="Clum A."/>
            <person name="Lindquist E."/>
            <person name="Daum C."/>
            <person name="Ramamoorthy G.K."/>
            <person name="Gryganskyi A."/>
            <person name="Culley D."/>
            <person name="Magnuson J.K."/>
            <person name="James T.Y."/>
            <person name="O'Malley M.A."/>
            <person name="Stajich J.E."/>
            <person name="Spatafora J.W."/>
            <person name="Visel A."/>
            <person name="Grigoriev I.V."/>
        </authorList>
    </citation>
    <scope>NUCLEOTIDE SEQUENCE [LARGE SCALE GENOMIC DNA]</scope>
    <source>
        <strain evidence="2 3">62-1032</strain>
    </source>
</reference>
<dbReference type="Gene3D" id="1.10.246.140">
    <property type="match status" value="1"/>
</dbReference>
<dbReference type="GO" id="GO:0006406">
    <property type="term" value="P:mRNA export from nucleus"/>
    <property type="evidence" value="ECO:0007669"/>
    <property type="project" value="UniProtKB-UniRule"/>
</dbReference>
<dbReference type="HAMAP" id="MF_03046">
    <property type="entry name" value="ENY2_Sus1"/>
    <property type="match status" value="1"/>
</dbReference>
<evidence type="ECO:0000313" key="2">
    <source>
        <dbReference type="EMBL" id="ORY85312.1"/>
    </source>
</evidence>
<dbReference type="GO" id="GO:0003713">
    <property type="term" value="F:transcription coactivator activity"/>
    <property type="evidence" value="ECO:0007669"/>
    <property type="project" value="UniProtKB-UniRule"/>
</dbReference>
<dbReference type="GO" id="GO:0005654">
    <property type="term" value="C:nucleoplasm"/>
    <property type="evidence" value="ECO:0007669"/>
    <property type="project" value="UniProtKB-SubCell"/>
</dbReference>
<dbReference type="GO" id="GO:0015031">
    <property type="term" value="P:protein transport"/>
    <property type="evidence" value="ECO:0007669"/>
    <property type="project" value="UniProtKB-KW"/>
</dbReference>
<name>A0A1Y2FMU8_9BASI</name>
<gene>
    <name evidence="1" type="primary">SUS1</name>
    <name evidence="2" type="ORF">BCR35DRAFT_302765</name>
</gene>
<dbReference type="InterPro" id="IPR018783">
    <property type="entry name" value="TF_ENY2"/>
</dbReference>
<organism evidence="2 3">
    <name type="scientific">Leucosporidium creatinivorum</name>
    <dbReference type="NCBI Taxonomy" id="106004"/>
    <lineage>
        <taxon>Eukaryota</taxon>
        <taxon>Fungi</taxon>
        <taxon>Dikarya</taxon>
        <taxon>Basidiomycota</taxon>
        <taxon>Pucciniomycotina</taxon>
        <taxon>Microbotryomycetes</taxon>
        <taxon>Leucosporidiales</taxon>
        <taxon>Leucosporidium</taxon>
    </lineage>
</organism>
<keyword evidence="1" id="KW-0509">mRNA transport</keyword>
<dbReference type="GO" id="GO:0071819">
    <property type="term" value="C:DUBm complex"/>
    <property type="evidence" value="ECO:0007669"/>
    <property type="project" value="UniProtKB-UniRule"/>
</dbReference>
<dbReference type="STRING" id="106004.A0A1Y2FMU8"/>
<dbReference type="GO" id="GO:0070390">
    <property type="term" value="C:transcription export complex 2"/>
    <property type="evidence" value="ECO:0007669"/>
    <property type="project" value="UniProtKB-UniRule"/>
</dbReference>
<keyword evidence="1" id="KW-0963">Cytoplasm</keyword>
<keyword evidence="1" id="KW-0805">Transcription regulation</keyword>
<dbReference type="GO" id="GO:0000124">
    <property type="term" value="C:SAGA complex"/>
    <property type="evidence" value="ECO:0007669"/>
    <property type="project" value="UniProtKB-UniRule"/>
</dbReference>
<keyword evidence="1" id="KW-0539">Nucleus</keyword>
<keyword evidence="1" id="KW-0813">Transport</keyword>
<keyword evidence="1" id="KW-0804">Transcription</keyword>
<keyword evidence="1" id="KW-0653">Protein transport</keyword>
<keyword evidence="1" id="KW-0010">Activator</keyword>
<dbReference type="Pfam" id="PF10163">
    <property type="entry name" value="EnY2"/>
    <property type="match status" value="1"/>
</dbReference>
<sequence length="101" mass="11030">MSSAPTQAPQDANSIQAALRSRLIESGEYEKLLGVLKTRLDEAGWEDGVRGVAREKARVQEPPNLQGLVNEIEPSALDSVPASVRSEIEGMLQKFVEKNVE</sequence>
<dbReference type="Proteomes" id="UP000193467">
    <property type="component" value="Unassembled WGS sequence"/>
</dbReference>
<dbReference type="InParanoid" id="A0A1Y2FMU8"/>
<dbReference type="InterPro" id="IPR038212">
    <property type="entry name" value="TF_EnY2_sf"/>
</dbReference>
<dbReference type="EMBL" id="MCGR01000016">
    <property type="protein sequence ID" value="ORY85312.1"/>
    <property type="molecule type" value="Genomic_DNA"/>
</dbReference>
<dbReference type="PANTHER" id="PTHR12514">
    <property type="entry name" value="ENHANCER OF YELLOW 2 TRANSCRIPTION FACTOR"/>
    <property type="match status" value="1"/>
</dbReference>
<comment type="similarity">
    <text evidence="1">Belongs to the ENY2 family.</text>
</comment>
<protein>
    <recommendedName>
        <fullName evidence="1">Transcription and mRNA export factor SUS1</fullName>
    </recommendedName>
</protein>
<dbReference type="GO" id="GO:0000932">
    <property type="term" value="C:P-body"/>
    <property type="evidence" value="ECO:0007669"/>
    <property type="project" value="UniProtKB-SubCell"/>
</dbReference>
<comment type="subcellular location">
    <subcellularLocation>
        <location evidence="1">Nucleus</location>
        <location evidence="1">Nucleoplasm</location>
    </subcellularLocation>
    <subcellularLocation>
        <location evidence="1">Cytoplasm</location>
        <location evidence="1">P-body</location>
    </subcellularLocation>
</comment>
<evidence type="ECO:0000313" key="3">
    <source>
        <dbReference type="Proteomes" id="UP000193467"/>
    </source>
</evidence>
<dbReference type="GO" id="GO:0006325">
    <property type="term" value="P:chromatin organization"/>
    <property type="evidence" value="ECO:0007669"/>
    <property type="project" value="UniProtKB-KW"/>
</dbReference>
<comment type="subunit">
    <text evidence="1">Component of the nuclear pore complex (NPC)-associated TREX-2 complex (transcription and export complex 2), composed of at least SUS1, SAC3, THP1, SEM1, and CDC31. TREX-2 contains 2 SUS1 chains. The TREX-2 complex interacts with the nucleoporin NUP1. Component of the 1.8 MDa SAGA transcription coactivator-HAT complex. SAGA is built of 5 distinct domains with specialized functions. Within the SAGA complex, SUS1, SGF11, SGF73 and UBP8 form an additional subcomplex of SAGA called the DUB module (deubiquitination module). Interacts directly with THP1, SAC3, SGF11, and with the RNA polymerase II.</text>
</comment>
<dbReference type="OrthoDB" id="6221744at2759"/>
<keyword evidence="3" id="KW-1185">Reference proteome</keyword>
<dbReference type="GO" id="GO:0006368">
    <property type="term" value="P:transcription elongation by RNA polymerase II"/>
    <property type="evidence" value="ECO:0007669"/>
    <property type="project" value="UniProtKB-UniRule"/>
</dbReference>
<dbReference type="GO" id="GO:0005643">
    <property type="term" value="C:nuclear pore"/>
    <property type="evidence" value="ECO:0007669"/>
    <property type="project" value="UniProtKB-UniRule"/>
</dbReference>
<dbReference type="AlphaFoldDB" id="A0A1Y2FMU8"/>
<evidence type="ECO:0000256" key="1">
    <source>
        <dbReference type="HAMAP-Rule" id="MF_03046"/>
    </source>
</evidence>
<comment type="caution">
    <text evidence="2">The sequence shown here is derived from an EMBL/GenBank/DDBJ whole genome shotgun (WGS) entry which is preliminary data.</text>
</comment>
<keyword evidence="1" id="KW-0811">Translocation</keyword>